<feature type="domain" description="RNA ligase" evidence="1">
    <location>
        <begin position="30"/>
        <end position="152"/>
    </location>
</feature>
<dbReference type="AlphaFoldDB" id="A0A6C0BNZ7"/>
<proteinExistence type="predicted"/>
<evidence type="ECO:0000313" key="2">
    <source>
        <dbReference type="EMBL" id="QHS93712.1"/>
    </source>
</evidence>
<dbReference type="Gene3D" id="3.30.470.30">
    <property type="entry name" value="DNA ligase/mRNA capping enzyme"/>
    <property type="match status" value="1"/>
</dbReference>
<name>A0A6C0BNZ7_9ZZZZ</name>
<evidence type="ECO:0000259" key="1">
    <source>
        <dbReference type="Pfam" id="PF09414"/>
    </source>
</evidence>
<accession>A0A6C0BNZ7</accession>
<dbReference type="EMBL" id="MN739208">
    <property type="protein sequence ID" value="QHS93712.1"/>
    <property type="molecule type" value="Genomic_DNA"/>
</dbReference>
<dbReference type="InterPro" id="IPR021122">
    <property type="entry name" value="RNA_ligase_dom_REL/Rnl2"/>
</dbReference>
<organism evidence="2">
    <name type="scientific">viral metagenome</name>
    <dbReference type="NCBI Taxonomy" id="1070528"/>
    <lineage>
        <taxon>unclassified sequences</taxon>
        <taxon>metagenomes</taxon>
        <taxon>organismal metagenomes</taxon>
    </lineage>
</organism>
<dbReference type="SUPFAM" id="SSF56091">
    <property type="entry name" value="DNA ligase/mRNA capping enzyme, catalytic domain"/>
    <property type="match status" value="1"/>
</dbReference>
<dbReference type="Pfam" id="PF09414">
    <property type="entry name" value="RNA_ligase"/>
    <property type="match status" value="1"/>
</dbReference>
<reference evidence="2" key="1">
    <citation type="journal article" date="2020" name="Nature">
        <title>Giant virus diversity and host interactions through global metagenomics.</title>
        <authorList>
            <person name="Schulz F."/>
            <person name="Roux S."/>
            <person name="Paez-Espino D."/>
            <person name="Jungbluth S."/>
            <person name="Walsh D.A."/>
            <person name="Denef V.J."/>
            <person name="McMahon K.D."/>
            <person name="Konstantinidis K.T."/>
            <person name="Eloe-Fadrosh E.A."/>
            <person name="Kyrpides N.C."/>
            <person name="Woyke T."/>
        </authorList>
    </citation>
    <scope>NUCLEOTIDE SEQUENCE</scope>
    <source>
        <strain evidence="2">GVMAG-M-3300018080-19</strain>
    </source>
</reference>
<sequence>MQFIKFPKITPSYSTRFQTEIAPFTAQEGDWVVLEKVHGSNASFACDGKEVKLGKRRSFVKDFKQFYRSADFLETHKDRVLGLWADLKDAEHVVIFGELFGGHYGDLKSSVVRVQREVDYCPQHVFYAFDIWVDGEFLNHDTCCALWRKHGFFTRNLCFKGLTRTPSNFPQPATRNQPRFPSGSA</sequence>
<protein>
    <recommendedName>
        <fullName evidence="1">RNA ligase domain-containing protein</fullName>
    </recommendedName>
</protein>